<proteinExistence type="predicted"/>
<dbReference type="AlphaFoldDB" id="A0A378R747"/>
<evidence type="ECO:0000256" key="3">
    <source>
        <dbReference type="SAM" id="Phobius"/>
    </source>
</evidence>
<evidence type="ECO:0000313" key="5">
    <source>
        <dbReference type="Proteomes" id="UP000255279"/>
    </source>
</evidence>
<dbReference type="Proteomes" id="UP000255279">
    <property type="component" value="Unassembled WGS sequence"/>
</dbReference>
<dbReference type="EMBL" id="UGQE01000004">
    <property type="protein sequence ID" value="STZ13917.1"/>
    <property type="molecule type" value="Genomic_DNA"/>
</dbReference>
<dbReference type="CDD" id="cd14686">
    <property type="entry name" value="bZIP"/>
    <property type="match status" value="1"/>
</dbReference>
<sequence length="454" mass="51163">MDTKDREVEQYVGYGMIGTPDGFQNSCAGAREIIDLVQQRDLTGEGARSFHSEGFFAESDSLPTLYCMQQQYNEQIGWIDSIAQYHPFRQKGSYRSDTYLGAFIGVANASLGQANSQRIFEVLKSLVMHQLGNFVDFGNKAYTKNLAGNSCPPVDLKGWEYVSTNSVINSGDKELFIPLAVDEDKQQVFKLLQAGRYTERYSKVYFSSHSKIIAHFQKIPSVDKRSIAELRVFAEDAQVYMLMAVNSQIEKQQLENEHQRKLRQVRDECQMQTEQKLYNANLDSKKQIDALNNHCNQLENEKNELNDKLQQYQYLANMNKQEIEAVLLPLRESIQRLVNMAQAPTAPNYGAQSEDGGKIALSKNALQSGGGKWSVLTWGVLAAVIIVLMMAIGAFALNNGDAKKLRFEQEKVSKLEAEVAKLKTENEQLKHDKTQLENELGSTKSIVDSFPKVP</sequence>
<evidence type="ECO:0000256" key="2">
    <source>
        <dbReference type="SAM" id="MobiDB-lite"/>
    </source>
</evidence>
<evidence type="ECO:0000256" key="1">
    <source>
        <dbReference type="SAM" id="Coils"/>
    </source>
</evidence>
<reference evidence="4 5" key="1">
    <citation type="submission" date="2018-06" db="EMBL/GenBank/DDBJ databases">
        <authorList>
            <consortium name="Pathogen Informatics"/>
            <person name="Doyle S."/>
        </authorList>
    </citation>
    <scope>NUCLEOTIDE SEQUENCE [LARGE SCALE GENOMIC DNA]</scope>
    <source>
        <strain evidence="4 5">NCTC10293</strain>
    </source>
</reference>
<feature type="transmembrane region" description="Helical" evidence="3">
    <location>
        <begin position="375"/>
        <end position="397"/>
    </location>
</feature>
<keyword evidence="1" id="KW-0175">Coiled coil</keyword>
<keyword evidence="3" id="KW-0472">Membrane</keyword>
<accession>A0A378R747</accession>
<feature type="region of interest" description="Disordered" evidence="2">
    <location>
        <begin position="430"/>
        <end position="454"/>
    </location>
</feature>
<keyword evidence="3" id="KW-0812">Transmembrane</keyword>
<name>A0A378R747_9GAMM</name>
<gene>
    <name evidence="4" type="ORF">NCTC10293_01496</name>
</gene>
<feature type="coiled-coil region" evidence="1">
    <location>
        <begin position="244"/>
        <end position="318"/>
    </location>
</feature>
<protein>
    <submittedName>
        <fullName evidence="4">Uncharacterized protein</fullName>
    </submittedName>
</protein>
<evidence type="ECO:0000313" key="4">
    <source>
        <dbReference type="EMBL" id="STZ13917.1"/>
    </source>
</evidence>
<keyword evidence="3" id="KW-1133">Transmembrane helix</keyword>
<organism evidence="4 5">
    <name type="scientific">Moraxella caviae</name>
    <dbReference type="NCBI Taxonomy" id="34060"/>
    <lineage>
        <taxon>Bacteria</taxon>
        <taxon>Pseudomonadati</taxon>
        <taxon>Pseudomonadota</taxon>
        <taxon>Gammaproteobacteria</taxon>
        <taxon>Moraxellales</taxon>
        <taxon>Moraxellaceae</taxon>
        <taxon>Moraxella</taxon>
    </lineage>
</organism>